<dbReference type="EMBL" id="LBTR01000023">
    <property type="protein sequence ID" value="KKQ44626.1"/>
    <property type="molecule type" value="Genomic_DNA"/>
</dbReference>
<dbReference type="NCBIfam" id="TIGR01509">
    <property type="entry name" value="HAD-SF-IA-v3"/>
    <property type="match status" value="1"/>
</dbReference>
<name>A0A0G0KVQ9_9BACT</name>
<evidence type="ECO:0000313" key="1">
    <source>
        <dbReference type="EMBL" id="KKQ44626.1"/>
    </source>
</evidence>
<evidence type="ECO:0000313" key="2">
    <source>
        <dbReference type="Proteomes" id="UP000034603"/>
    </source>
</evidence>
<dbReference type="Pfam" id="PF13419">
    <property type="entry name" value="HAD_2"/>
    <property type="match status" value="1"/>
</dbReference>
<organism evidence="1 2">
    <name type="scientific">Candidatus Woesebacteria bacterium GW2011_GWA1_37_8</name>
    <dbReference type="NCBI Taxonomy" id="1618546"/>
    <lineage>
        <taxon>Bacteria</taxon>
        <taxon>Candidatus Woeseibacteriota</taxon>
    </lineage>
</organism>
<keyword evidence="1" id="KW-0378">Hydrolase</keyword>
<dbReference type="NCBIfam" id="TIGR01549">
    <property type="entry name" value="HAD-SF-IA-v1"/>
    <property type="match status" value="1"/>
</dbReference>
<comment type="caution">
    <text evidence="1">The sequence shown here is derived from an EMBL/GenBank/DDBJ whole genome shotgun (WGS) entry which is preliminary data.</text>
</comment>
<dbReference type="AlphaFoldDB" id="A0A0G0KVQ9"/>
<dbReference type="Proteomes" id="UP000034603">
    <property type="component" value="Unassembled WGS sequence"/>
</dbReference>
<protein>
    <submittedName>
        <fullName evidence="1">HAD family hydrolase</fullName>
    </submittedName>
</protein>
<dbReference type="GO" id="GO:0016787">
    <property type="term" value="F:hydrolase activity"/>
    <property type="evidence" value="ECO:0007669"/>
    <property type="project" value="UniProtKB-KW"/>
</dbReference>
<dbReference type="InterPro" id="IPR041492">
    <property type="entry name" value="HAD_2"/>
</dbReference>
<sequence length="215" mass="24159">MQFKAVIFDQDGTVADHELNYEEAFKIVLARNGVNPGKHFYHQRGIGVVENWTAFKNTFDIDPEKTAEELATDTQEEFKKTLDKSKIMPGFLDFARKLKKNGIKLGLATSNSKEIVYKISKLLGLDGVFDAIVTGEEIKNKKPDPEIFLKIAQKLKVYPYECFVFEDSASGVIAAQKAGMKVGVVLRNNHDHPKFDHADLLIEDFTSVPEGFFGL</sequence>
<dbReference type="PANTHER" id="PTHR18901:SF38">
    <property type="entry name" value="PSEUDOURIDINE-5'-PHOSPHATASE"/>
    <property type="match status" value="1"/>
</dbReference>
<dbReference type="PRINTS" id="PR00413">
    <property type="entry name" value="HADHALOGNASE"/>
</dbReference>
<dbReference type="PANTHER" id="PTHR18901">
    <property type="entry name" value="2-DEOXYGLUCOSE-6-PHOSPHATE PHOSPHATASE 2"/>
    <property type="match status" value="1"/>
</dbReference>
<dbReference type="SFLD" id="SFLDS00003">
    <property type="entry name" value="Haloacid_Dehalogenase"/>
    <property type="match status" value="1"/>
</dbReference>
<dbReference type="Gene3D" id="3.40.50.1000">
    <property type="entry name" value="HAD superfamily/HAD-like"/>
    <property type="match status" value="1"/>
</dbReference>
<dbReference type="Gene3D" id="1.10.150.240">
    <property type="entry name" value="Putative phosphatase, domain 2"/>
    <property type="match status" value="1"/>
</dbReference>
<dbReference type="InterPro" id="IPR006439">
    <property type="entry name" value="HAD-SF_hydro_IA"/>
</dbReference>
<dbReference type="InterPro" id="IPR036412">
    <property type="entry name" value="HAD-like_sf"/>
</dbReference>
<dbReference type="CDD" id="cd07505">
    <property type="entry name" value="HAD_BPGM-like"/>
    <property type="match status" value="1"/>
</dbReference>
<dbReference type="SFLD" id="SFLDG01135">
    <property type="entry name" value="C1.5.6:_HAD__Beta-PGM__Phospha"/>
    <property type="match status" value="1"/>
</dbReference>
<dbReference type="SUPFAM" id="SSF56784">
    <property type="entry name" value="HAD-like"/>
    <property type="match status" value="1"/>
</dbReference>
<dbReference type="SFLD" id="SFLDG01129">
    <property type="entry name" value="C1.5:_HAD__Beta-PGM__Phosphata"/>
    <property type="match status" value="1"/>
</dbReference>
<dbReference type="InterPro" id="IPR023198">
    <property type="entry name" value="PGP-like_dom2"/>
</dbReference>
<accession>A0A0G0KVQ9</accession>
<gene>
    <name evidence="1" type="ORF">US62_C0023G0012</name>
</gene>
<proteinExistence type="predicted"/>
<dbReference type="InterPro" id="IPR023214">
    <property type="entry name" value="HAD_sf"/>
</dbReference>
<reference evidence="1 2" key="1">
    <citation type="journal article" date="2015" name="Nature">
        <title>rRNA introns, odd ribosomes, and small enigmatic genomes across a large radiation of phyla.</title>
        <authorList>
            <person name="Brown C.T."/>
            <person name="Hug L.A."/>
            <person name="Thomas B.C."/>
            <person name="Sharon I."/>
            <person name="Castelle C.J."/>
            <person name="Singh A."/>
            <person name="Wilkins M.J."/>
            <person name="Williams K.H."/>
            <person name="Banfield J.F."/>
        </authorList>
    </citation>
    <scope>NUCLEOTIDE SEQUENCE [LARGE SCALE GENOMIC DNA]</scope>
</reference>